<evidence type="ECO:0008006" key="4">
    <source>
        <dbReference type="Google" id="ProtNLM"/>
    </source>
</evidence>
<dbReference type="EMBL" id="JANJOU010000003">
    <property type="protein sequence ID" value="MCR0981646.1"/>
    <property type="molecule type" value="Genomic_DNA"/>
</dbReference>
<feature type="compositionally biased region" description="Pro residues" evidence="1">
    <location>
        <begin position="123"/>
        <end position="136"/>
    </location>
</feature>
<protein>
    <recommendedName>
        <fullName evidence="4">DUF3035 domain-containing protein</fullName>
    </recommendedName>
</protein>
<dbReference type="RefSeq" id="WP_257715313.1">
    <property type="nucleotide sequence ID" value="NZ_JANJOU010000003.1"/>
</dbReference>
<feature type="compositionally biased region" description="Basic and acidic residues" evidence="1">
    <location>
        <begin position="91"/>
        <end position="104"/>
    </location>
</feature>
<feature type="compositionally biased region" description="Pro residues" evidence="1">
    <location>
        <begin position="169"/>
        <end position="178"/>
    </location>
</feature>
<feature type="region of interest" description="Disordered" evidence="1">
    <location>
        <begin position="59"/>
        <end position="236"/>
    </location>
</feature>
<evidence type="ECO:0000313" key="3">
    <source>
        <dbReference type="Proteomes" id="UP001524642"/>
    </source>
</evidence>
<feature type="compositionally biased region" description="Polar residues" evidence="1">
    <location>
        <begin position="194"/>
        <end position="223"/>
    </location>
</feature>
<proteinExistence type="predicted"/>
<reference evidence="2 3" key="1">
    <citation type="submission" date="2022-06" db="EMBL/GenBank/DDBJ databases">
        <title>Roseomonas CN29.</title>
        <authorList>
            <person name="Cheng Y."/>
            <person name="He X."/>
        </authorList>
    </citation>
    <scope>NUCLEOTIDE SEQUENCE [LARGE SCALE GENOMIC DNA]</scope>
    <source>
        <strain evidence="2 3">CN29</strain>
    </source>
</reference>
<accession>A0ABT1X1H5</accession>
<name>A0ABT1X1H5_9PROT</name>
<evidence type="ECO:0000313" key="2">
    <source>
        <dbReference type="EMBL" id="MCR0981646.1"/>
    </source>
</evidence>
<dbReference type="PROSITE" id="PS51257">
    <property type="entry name" value="PROKAR_LIPOPROTEIN"/>
    <property type="match status" value="1"/>
</dbReference>
<gene>
    <name evidence="2" type="ORF">NRP21_06260</name>
</gene>
<sequence>MDRLRPGPAGRLMASLPLALLLGGCFGLGDIDMAPFGRTDPIGAPDSLTVRRVMGTELDVPPLLPEPGNVWPAEEAPRATLQNPDAATVPPREREPSEALERARQQRGPAPLGRAPNATEPGPAVPPEAAPNPRAPLPGTVTPRRRGSSGEPLAPLDPPPLPRQGVPSGVPPVPPPPRVEGSTLPTPGGPPATIGNSTGNIGSFTQPGVGTGTAIRQGNTTTLFGPDGSVQVVPTP</sequence>
<dbReference type="Proteomes" id="UP001524642">
    <property type="component" value="Unassembled WGS sequence"/>
</dbReference>
<comment type="caution">
    <text evidence="2">The sequence shown here is derived from an EMBL/GenBank/DDBJ whole genome shotgun (WGS) entry which is preliminary data.</text>
</comment>
<organism evidence="2 3">
    <name type="scientific">Roseomonas populi</name>
    <dbReference type="NCBI Taxonomy" id="3121582"/>
    <lineage>
        <taxon>Bacteria</taxon>
        <taxon>Pseudomonadati</taxon>
        <taxon>Pseudomonadota</taxon>
        <taxon>Alphaproteobacteria</taxon>
        <taxon>Acetobacterales</taxon>
        <taxon>Roseomonadaceae</taxon>
        <taxon>Roseomonas</taxon>
    </lineage>
</organism>
<keyword evidence="3" id="KW-1185">Reference proteome</keyword>
<evidence type="ECO:0000256" key="1">
    <source>
        <dbReference type="SAM" id="MobiDB-lite"/>
    </source>
</evidence>